<evidence type="ECO:0000313" key="5">
    <source>
        <dbReference type="Proteomes" id="UP000237752"/>
    </source>
</evidence>
<protein>
    <submittedName>
        <fullName evidence="4">Pyridoxamine 5'-phosphate oxidase</fullName>
    </submittedName>
</protein>
<evidence type="ECO:0000256" key="1">
    <source>
        <dbReference type="ARBA" id="ARBA00023002"/>
    </source>
</evidence>
<dbReference type="Proteomes" id="UP000237752">
    <property type="component" value="Unassembled WGS sequence"/>
</dbReference>
<dbReference type="Pfam" id="PF01243">
    <property type="entry name" value="PNPOx_N"/>
    <property type="match status" value="1"/>
</dbReference>
<dbReference type="EMBL" id="PVUE01000014">
    <property type="protein sequence ID" value="PRZ40742.1"/>
    <property type="molecule type" value="Genomic_DNA"/>
</dbReference>
<dbReference type="Gene3D" id="2.30.110.10">
    <property type="entry name" value="Electron Transport, Fmn-binding Protein, Chain A"/>
    <property type="match status" value="1"/>
</dbReference>
<dbReference type="GO" id="GO:0016627">
    <property type="term" value="F:oxidoreductase activity, acting on the CH-CH group of donors"/>
    <property type="evidence" value="ECO:0007669"/>
    <property type="project" value="TreeGrafter"/>
</dbReference>
<accession>A0A2T0ZWL6</accession>
<dbReference type="InterPro" id="IPR012349">
    <property type="entry name" value="Split_barrel_FMN-bd"/>
</dbReference>
<dbReference type="PANTHER" id="PTHR35176:SF4">
    <property type="entry name" value="PYRIDOXAMINE 5'-PHOSPHATE OXIDASE-RELATED FMN-BINDING"/>
    <property type="match status" value="1"/>
</dbReference>
<feature type="domain" description="Pyridoxamine 5'-phosphate oxidase N-terminal" evidence="3">
    <location>
        <begin position="24"/>
        <end position="121"/>
    </location>
</feature>
<dbReference type="OrthoDB" id="157302at2"/>
<reference evidence="4 5" key="1">
    <citation type="submission" date="2018-03" db="EMBL/GenBank/DDBJ databases">
        <title>Genomic Encyclopedia of Archaeal and Bacterial Type Strains, Phase II (KMG-II): from individual species to whole genera.</title>
        <authorList>
            <person name="Goeker M."/>
        </authorList>
    </citation>
    <scope>NUCLEOTIDE SEQUENCE [LARGE SCALE GENOMIC DNA]</scope>
    <source>
        <strain evidence="4 5">DSM 100065</strain>
    </source>
</reference>
<keyword evidence="1" id="KW-0560">Oxidoreductase</keyword>
<comment type="caution">
    <text evidence="4">The sequence shown here is derived from an EMBL/GenBank/DDBJ whole genome shotgun (WGS) entry which is preliminary data.</text>
</comment>
<name>A0A2T0ZWL6_9ACTN</name>
<dbReference type="GO" id="GO:0070967">
    <property type="term" value="F:coenzyme F420 binding"/>
    <property type="evidence" value="ECO:0007669"/>
    <property type="project" value="TreeGrafter"/>
</dbReference>
<dbReference type="AlphaFoldDB" id="A0A2T0ZWL6"/>
<evidence type="ECO:0000313" key="4">
    <source>
        <dbReference type="EMBL" id="PRZ40742.1"/>
    </source>
</evidence>
<dbReference type="RefSeq" id="WP_106349924.1">
    <property type="nucleotide sequence ID" value="NZ_PVUE01000014.1"/>
</dbReference>
<gene>
    <name evidence="4" type="ORF">CLV47_11439</name>
</gene>
<organism evidence="4 5">
    <name type="scientific">Antricoccus suffuscus</name>
    <dbReference type="NCBI Taxonomy" id="1629062"/>
    <lineage>
        <taxon>Bacteria</taxon>
        <taxon>Bacillati</taxon>
        <taxon>Actinomycetota</taxon>
        <taxon>Actinomycetes</taxon>
        <taxon>Geodermatophilales</taxon>
        <taxon>Antricoccaceae</taxon>
        <taxon>Antricoccus</taxon>
    </lineage>
</organism>
<feature type="region of interest" description="Disordered" evidence="2">
    <location>
        <begin position="1"/>
        <end position="24"/>
    </location>
</feature>
<sequence>MPGPTTTIDDRYSDPGSSATPWAETRRDLQRAEMFWLTTVRSDGRPHMTPLVAVWLDEAVYFCTGRDEQKSVNLRDNPHVILATGRGDWNGGMNIVVEGDAHRVTEPDRLRRLAKAWEAKWDGSWRYDVVGGVFRHAGGEAVVYGVAPTKVLSFGLGAFTHTRHQFG</sequence>
<dbReference type="InterPro" id="IPR011576">
    <property type="entry name" value="Pyridox_Oxase_N"/>
</dbReference>
<dbReference type="InterPro" id="IPR052019">
    <property type="entry name" value="F420H2_bilvrd_red/Heme_oxyg"/>
</dbReference>
<dbReference type="SUPFAM" id="SSF50475">
    <property type="entry name" value="FMN-binding split barrel"/>
    <property type="match status" value="1"/>
</dbReference>
<keyword evidence="5" id="KW-1185">Reference proteome</keyword>
<dbReference type="PANTHER" id="PTHR35176">
    <property type="entry name" value="HEME OXYGENASE HI_0854-RELATED"/>
    <property type="match status" value="1"/>
</dbReference>
<dbReference type="GO" id="GO:0005829">
    <property type="term" value="C:cytosol"/>
    <property type="evidence" value="ECO:0007669"/>
    <property type="project" value="TreeGrafter"/>
</dbReference>
<proteinExistence type="predicted"/>
<evidence type="ECO:0000256" key="2">
    <source>
        <dbReference type="SAM" id="MobiDB-lite"/>
    </source>
</evidence>
<evidence type="ECO:0000259" key="3">
    <source>
        <dbReference type="Pfam" id="PF01243"/>
    </source>
</evidence>